<organism evidence="3 4">
    <name type="scientific">Eiseniibacteriota bacterium</name>
    <dbReference type="NCBI Taxonomy" id="2212470"/>
    <lineage>
        <taxon>Bacteria</taxon>
        <taxon>Candidatus Eiseniibacteriota</taxon>
    </lineage>
</organism>
<dbReference type="EMBL" id="JABFRW010000010">
    <property type="protein sequence ID" value="NOT32720.1"/>
    <property type="molecule type" value="Genomic_DNA"/>
</dbReference>
<dbReference type="SUPFAM" id="SSF63825">
    <property type="entry name" value="YWTD domain"/>
    <property type="match status" value="2"/>
</dbReference>
<evidence type="ECO:0000313" key="3">
    <source>
        <dbReference type="EMBL" id="NOT32720.1"/>
    </source>
</evidence>
<gene>
    <name evidence="3" type="ORF">HOP12_00975</name>
</gene>
<feature type="signal peptide" evidence="1">
    <location>
        <begin position="1"/>
        <end position="33"/>
    </location>
</feature>
<feature type="domain" description="FlgD/Vpr Ig-like" evidence="2">
    <location>
        <begin position="722"/>
        <end position="782"/>
    </location>
</feature>
<keyword evidence="1" id="KW-0732">Signal</keyword>
<feature type="chain" id="PRO_5032817296" description="FlgD/Vpr Ig-like domain-containing protein" evidence="1">
    <location>
        <begin position="34"/>
        <end position="798"/>
    </location>
</feature>
<dbReference type="AlphaFoldDB" id="A0A849SMR0"/>
<evidence type="ECO:0000256" key="1">
    <source>
        <dbReference type="SAM" id="SignalP"/>
    </source>
</evidence>
<comment type="caution">
    <text evidence="3">The sequence shown here is derived from an EMBL/GenBank/DDBJ whole genome shotgun (WGS) entry which is preliminary data.</text>
</comment>
<dbReference type="InterPro" id="IPR025965">
    <property type="entry name" value="FlgD/Vpr_Ig-like"/>
</dbReference>
<reference evidence="3 4" key="1">
    <citation type="submission" date="2020-04" db="EMBL/GenBank/DDBJ databases">
        <title>Metagenomic profiling of ammonia- and methane-oxidizing microorganisms in a Dutch drinking water treatment plant.</title>
        <authorList>
            <person name="Poghosyan L."/>
            <person name="Leucker S."/>
        </authorList>
    </citation>
    <scope>NUCLEOTIDE SEQUENCE [LARGE SCALE GENOMIC DNA]</scope>
    <source>
        <strain evidence="3">S-RSF-IL-03</strain>
    </source>
</reference>
<dbReference type="InterPro" id="IPR011042">
    <property type="entry name" value="6-blade_b-propeller_TolB-like"/>
</dbReference>
<evidence type="ECO:0000259" key="2">
    <source>
        <dbReference type="Pfam" id="PF13860"/>
    </source>
</evidence>
<dbReference type="Proteomes" id="UP000580839">
    <property type="component" value="Unassembled WGS sequence"/>
</dbReference>
<dbReference type="Gene3D" id="2.120.10.30">
    <property type="entry name" value="TolB, C-terminal domain"/>
    <property type="match status" value="1"/>
</dbReference>
<evidence type="ECO:0000313" key="4">
    <source>
        <dbReference type="Proteomes" id="UP000580839"/>
    </source>
</evidence>
<name>A0A849SMR0_UNCEI</name>
<accession>A0A849SMR0</accession>
<dbReference type="Gene3D" id="2.60.40.4070">
    <property type="match status" value="1"/>
</dbReference>
<sequence length="798" mass="83865">MLSSVRSLLAPSRLALAALAVAFAATLTAPARADDAAADFIANVNLVGNRWCYGSTVELGGTFTLLAAFTDGFGRPGFRSAVNGDQVMKNATASDLNLGGGVIVPALAITLEPKLNNKFTVIRWKAPAAGAATVIARFSRCSPNSFQATQVAVLHNNARMFSRWMVKDVSGSVTTSVTLTVAAGDLVDFVAGTGDGNATGDVIALDVTVNMEPTVNPAGPVISFAGQRFVACAGDSANESVAFDPINRRLASNGIIRSLCGSALSNGPDGAPGLAWDPRTNTYWQITNARVVKQWSAAGAFMGNLFTIPLTFSVPGWGVDTLEAPKGIAVDSNFVYVVDAGDVGVQGQIKANEWFKFSRTGTPVKSSKLTNFHANLDLSPDAIVDDVLYMPFTAPFLKGKLIIPLEHSGMQVIDTEGNFVAKFRWTDANVPAGLKLFAFTGITIDPLTGNLYLVENDGGGTTQIWTRIPAAGASYYAVGTGFNVPRLQLPAVGCNRPLWKGMPSDASLVFGCSYRSVNQTVYGMDFGSSEIFRFTPSTGAGSRALRSGVENSWAFAYDTDRDVFYGATEFSGGPRLIAIDPVTGVSDPRPGVIGFGLQDIAFNSLDKKVYGVSGAQLIRIDRDTGVGQVVGPTQGVSGLDFDAVSARLIGIQNSAPGGGANLWSIDPSTGSSSLIANVPTNSGWEGLAVVPVAAAGVVAVSDAPSAESSQFLTAWPNPSREAVTLRFSLPIDAQVTASVFDVQGRLVRSLDSRRLQAGPHRLEWDGRGEDGKRVAAGVYFARAEFGSNALITRVVRID</sequence>
<proteinExistence type="predicted"/>
<protein>
    <recommendedName>
        <fullName evidence="2">FlgD/Vpr Ig-like domain-containing protein</fullName>
    </recommendedName>
</protein>
<dbReference type="Pfam" id="PF13860">
    <property type="entry name" value="FlgD_ig"/>
    <property type="match status" value="1"/>
</dbReference>